<dbReference type="Proteomes" id="UP000177122">
    <property type="component" value="Unassembled WGS sequence"/>
</dbReference>
<accession>A0A1G2CTY5</accession>
<reference evidence="1 2" key="1">
    <citation type="journal article" date="2016" name="Nat. Commun.">
        <title>Thousands of microbial genomes shed light on interconnected biogeochemical processes in an aquifer system.</title>
        <authorList>
            <person name="Anantharaman K."/>
            <person name="Brown C.T."/>
            <person name="Hug L.A."/>
            <person name="Sharon I."/>
            <person name="Castelle C.J."/>
            <person name="Probst A.J."/>
            <person name="Thomas B.C."/>
            <person name="Singh A."/>
            <person name="Wilkins M.J."/>
            <person name="Karaoz U."/>
            <person name="Brodie E.L."/>
            <person name="Williams K.H."/>
            <person name="Hubbard S.S."/>
            <person name="Banfield J.F."/>
        </authorList>
    </citation>
    <scope>NUCLEOTIDE SEQUENCE [LARGE SCALE GENOMIC DNA]</scope>
</reference>
<protein>
    <submittedName>
        <fullName evidence="1">Uncharacterized protein</fullName>
    </submittedName>
</protein>
<evidence type="ECO:0000313" key="2">
    <source>
        <dbReference type="Proteomes" id="UP000177122"/>
    </source>
</evidence>
<dbReference type="AlphaFoldDB" id="A0A1G2CTY5"/>
<organism evidence="1 2">
    <name type="scientific">Candidatus Lloydbacteria bacterium RIFCSPHIGHO2_01_FULL_49_22</name>
    <dbReference type="NCBI Taxonomy" id="1798658"/>
    <lineage>
        <taxon>Bacteria</taxon>
        <taxon>Candidatus Lloydiibacteriota</taxon>
    </lineage>
</organism>
<sequence>MQTTLAVKRPSFLASVDAAHHFDPTRYCKKEKSLASVRHNCAVLGFSELQYIERAEALGYRHEYNDALLHAKTQHERYLLLKKLFDKGLVETFVFRACVAQIGQHSLSDTEFQELRRAISVNEDLVGLVDVFKYFFDQKRTLVAQVATHL</sequence>
<comment type="caution">
    <text evidence="1">The sequence shown here is derived from an EMBL/GenBank/DDBJ whole genome shotgun (WGS) entry which is preliminary data.</text>
</comment>
<dbReference type="EMBL" id="MHLI01000022">
    <property type="protein sequence ID" value="OGZ04682.1"/>
    <property type="molecule type" value="Genomic_DNA"/>
</dbReference>
<proteinExistence type="predicted"/>
<name>A0A1G2CTY5_9BACT</name>
<gene>
    <name evidence="1" type="ORF">A2845_05305</name>
</gene>
<evidence type="ECO:0000313" key="1">
    <source>
        <dbReference type="EMBL" id="OGZ04682.1"/>
    </source>
</evidence>